<gene>
    <name evidence="2" type="ORF">LVIROSA_LOCUS34954</name>
</gene>
<evidence type="ECO:0000313" key="2">
    <source>
        <dbReference type="EMBL" id="CAH1449471.1"/>
    </source>
</evidence>
<protein>
    <submittedName>
        <fullName evidence="2">Uncharacterized protein</fullName>
    </submittedName>
</protein>
<comment type="caution">
    <text evidence="2">The sequence shown here is derived from an EMBL/GenBank/DDBJ whole genome shotgun (WGS) entry which is preliminary data.</text>
</comment>
<accession>A0AAU9PGQ0</accession>
<name>A0AAU9PGQ0_9ASTR</name>
<dbReference type="EMBL" id="CAKMRJ010005634">
    <property type="protein sequence ID" value="CAH1449471.1"/>
    <property type="molecule type" value="Genomic_DNA"/>
</dbReference>
<dbReference type="AlphaFoldDB" id="A0AAU9PGQ0"/>
<evidence type="ECO:0000256" key="1">
    <source>
        <dbReference type="SAM" id="MobiDB-lite"/>
    </source>
</evidence>
<sequence>MCLFRLTFHSRFWAVDTSDYLRIDNQNEQLLDFSNLVHNTNWAPRSNLGVQLDQPEPESKSNKDDPVLDVVALRIITFPRCHVPQHSDRIGTTRLGDALVSQAKRQPILERRQSNWWTNGLGQRGLNGDAPKRDSSRPKMMNFP</sequence>
<proteinExistence type="predicted"/>
<dbReference type="Proteomes" id="UP001157418">
    <property type="component" value="Unassembled WGS sequence"/>
</dbReference>
<organism evidence="2 3">
    <name type="scientific">Lactuca virosa</name>
    <dbReference type="NCBI Taxonomy" id="75947"/>
    <lineage>
        <taxon>Eukaryota</taxon>
        <taxon>Viridiplantae</taxon>
        <taxon>Streptophyta</taxon>
        <taxon>Embryophyta</taxon>
        <taxon>Tracheophyta</taxon>
        <taxon>Spermatophyta</taxon>
        <taxon>Magnoliopsida</taxon>
        <taxon>eudicotyledons</taxon>
        <taxon>Gunneridae</taxon>
        <taxon>Pentapetalae</taxon>
        <taxon>asterids</taxon>
        <taxon>campanulids</taxon>
        <taxon>Asterales</taxon>
        <taxon>Asteraceae</taxon>
        <taxon>Cichorioideae</taxon>
        <taxon>Cichorieae</taxon>
        <taxon>Lactucinae</taxon>
        <taxon>Lactuca</taxon>
    </lineage>
</organism>
<feature type="region of interest" description="Disordered" evidence="1">
    <location>
        <begin position="46"/>
        <end position="65"/>
    </location>
</feature>
<evidence type="ECO:0000313" key="3">
    <source>
        <dbReference type="Proteomes" id="UP001157418"/>
    </source>
</evidence>
<feature type="region of interest" description="Disordered" evidence="1">
    <location>
        <begin position="119"/>
        <end position="144"/>
    </location>
</feature>
<keyword evidence="3" id="KW-1185">Reference proteome</keyword>
<reference evidence="2 3" key="1">
    <citation type="submission" date="2022-01" db="EMBL/GenBank/DDBJ databases">
        <authorList>
            <person name="Xiong W."/>
            <person name="Schranz E."/>
        </authorList>
    </citation>
    <scope>NUCLEOTIDE SEQUENCE [LARGE SCALE GENOMIC DNA]</scope>
</reference>